<comment type="caution">
    <text evidence="1">The sequence shown here is derived from an EMBL/GenBank/DDBJ whole genome shotgun (WGS) entry which is preliminary data.</text>
</comment>
<accession>A0ABP8UF74</accession>
<gene>
    <name evidence="1" type="ORF">GCM10023196_056050</name>
</gene>
<organism evidence="1 2">
    <name type="scientific">Actinoallomurus vinaceus</name>
    <dbReference type="NCBI Taxonomy" id="1080074"/>
    <lineage>
        <taxon>Bacteria</taxon>
        <taxon>Bacillati</taxon>
        <taxon>Actinomycetota</taxon>
        <taxon>Actinomycetes</taxon>
        <taxon>Streptosporangiales</taxon>
        <taxon>Thermomonosporaceae</taxon>
        <taxon>Actinoallomurus</taxon>
    </lineage>
</organism>
<reference evidence="2" key="1">
    <citation type="journal article" date="2019" name="Int. J. Syst. Evol. Microbiol.">
        <title>The Global Catalogue of Microorganisms (GCM) 10K type strain sequencing project: providing services to taxonomists for standard genome sequencing and annotation.</title>
        <authorList>
            <consortium name="The Broad Institute Genomics Platform"/>
            <consortium name="The Broad Institute Genome Sequencing Center for Infectious Disease"/>
            <person name="Wu L."/>
            <person name="Ma J."/>
        </authorList>
    </citation>
    <scope>NUCLEOTIDE SEQUENCE [LARGE SCALE GENOMIC DNA]</scope>
    <source>
        <strain evidence="2">JCM 17939</strain>
    </source>
</reference>
<keyword evidence="2" id="KW-1185">Reference proteome</keyword>
<evidence type="ECO:0000313" key="1">
    <source>
        <dbReference type="EMBL" id="GAA4630489.1"/>
    </source>
</evidence>
<dbReference type="Proteomes" id="UP001501442">
    <property type="component" value="Unassembled WGS sequence"/>
</dbReference>
<proteinExistence type="predicted"/>
<sequence>MSVDATMVLRRRFPGTLIWFGTYTRSWWALVPPPVGWRLIEALDPEELTRAIIHAASWPWPADSAGSEPPAGRVRPRVLGVMAPETLGDSAPVGSS</sequence>
<protein>
    <submittedName>
        <fullName evidence="1">Uncharacterized protein</fullName>
    </submittedName>
</protein>
<evidence type="ECO:0000313" key="2">
    <source>
        <dbReference type="Proteomes" id="UP001501442"/>
    </source>
</evidence>
<name>A0ABP8UF74_9ACTN</name>
<dbReference type="EMBL" id="BAABHK010000008">
    <property type="protein sequence ID" value="GAA4630489.1"/>
    <property type="molecule type" value="Genomic_DNA"/>
</dbReference>
<dbReference type="RefSeq" id="WP_345434057.1">
    <property type="nucleotide sequence ID" value="NZ_BAABHK010000008.1"/>
</dbReference>